<feature type="domain" description="FAD dependent oxidoreductase" evidence="5">
    <location>
        <begin position="7"/>
        <end position="357"/>
    </location>
</feature>
<evidence type="ECO:0000256" key="2">
    <source>
        <dbReference type="ARBA" id="ARBA00022630"/>
    </source>
</evidence>
<dbReference type="InterPro" id="IPR006076">
    <property type="entry name" value="FAD-dep_OxRdtase"/>
</dbReference>
<dbReference type="SUPFAM" id="SSF54373">
    <property type="entry name" value="FAD-linked reductases, C-terminal domain"/>
    <property type="match status" value="1"/>
</dbReference>
<evidence type="ECO:0000313" key="7">
    <source>
        <dbReference type="Proteomes" id="UP001219037"/>
    </source>
</evidence>
<organism evidence="6 7">
    <name type="scientific">Citricoccus muralis</name>
    <dbReference type="NCBI Taxonomy" id="169134"/>
    <lineage>
        <taxon>Bacteria</taxon>
        <taxon>Bacillati</taxon>
        <taxon>Actinomycetota</taxon>
        <taxon>Actinomycetes</taxon>
        <taxon>Micrococcales</taxon>
        <taxon>Micrococcaceae</taxon>
        <taxon>Citricoccus</taxon>
    </lineage>
</organism>
<protein>
    <submittedName>
        <fullName evidence="6">FAD-dependent oxidoreductase</fullName>
    </submittedName>
</protein>
<dbReference type="InterPro" id="IPR045170">
    <property type="entry name" value="MTOX"/>
</dbReference>
<reference evidence="6 7" key="1">
    <citation type="submission" date="2023-04" db="EMBL/GenBank/DDBJ databases">
        <title>Funneling lignin-derived compounds into biodiesel using alkali-halophilic Citricoccus sp. P2.</title>
        <authorList>
            <person name="Luo C.-B."/>
        </authorList>
    </citation>
    <scope>NUCLEOTIDE SEQUENCE [LARGE SCALE GENOMIC DNA]</scope>
    <source>
        <strain evidence="6 7">P2</strain>
    </source>
</reference>
<accession>A0ABY8H596</accession>
<keyword evidence="4" id="KW-0560">Oxidoreductase</keyword>
<keyword evidence="2" id="KW-0285">Flavoprotein</keyword>
<evidence type="ECO:0000256" key="3">
    <source>
        <dbReference type="ARBA" id="ARBA00022827"/>
    </source>
</evidence>
<dbReference type="EMBL" id="CP121252">
    <property type="protein sequence ID" value="WFP15822.1"/>
    <property type="molecule type" value="Genomic_DNA"/>
</dbReference>
<dbReference type="RefSeq" id="WP_278156876.1">
    <property type="nucleotide sequence ID" value="NZ_CP121252.1"/>
</dbReference>
<keyword evidence="3" id="KW-0274">FAD</keyword>
<dbReference type="Proteomes" id="UP001219037">
    <property type="component" value="Chromosome"/>
</dbReference>
<evidence type="ECO:0000256" key="1">
    <source>
        <dbReference type="ARBA" id="ARBA00001974"/>
    </source>
</evidence>
<dbReference type="PANTHER" id="PTHR10961:SF7">
    <property type="entry name" value="FAD DEPENDENT OXIDOREDUCTASE DOMAIN-CONTAINING PROTEIN"/>
    <property type="match status" value="1"/>
</dbReference>
<proteinExistence type="predicted"/>
<keyword evidence="7" id="KW-1185">Reference proteome</keyword>
<evidence type="ECO:0000259" key="5">
    <source>
        <dbReference type="Pfam" id="PF01266"/>
    </source>
</evidence>
<comment type="cofactor">
    <cofactor evidence="1">
        <name>FAD</name>
        <dbReference type="ChEBI" id="CHEBI:57692"/>
    </cofactor>
</comment>
<dbReference type="Gene3D" id="3.30.9.10">
    <property type="entry name" value="D-Amino Acid Oxidase, subunit A, domain 2"/>
    <property type="match status" value="1"/>
</dbReference>
<gene>
    <name evidence="6" type="ORF">P8192_10495</name>
</gene>
<dbReference type="SUPFAM" id="SSF51905">
    <property type="entry name" value="FAD/NAD(P)-binding domain"/>
    <property type="match status" value="1"/>
</dbReference>
<sequence>MMESYEYVVVGAGLMGASTAWHLARDGREVLVLEAHAPANPWGSSHGSARIFRYAYSDPFYVELVKEARRWWTDLEQESGRNLLTATGALDAGALRFPAQLASILADAGVDHELVGPREARRRWPMLDVDSEVLWHPEAGALDAQATVETMIAQAQRHGAELLTGWDVVSVQERGSGHVVVARDGRTIHARHLILAVGGWLPELLPHLPIVTGPLVGSLQVLQEQVIHLPYAAEFADADWPSFIHKTPEMQVYSLPGGRDADFRGQKIAEFRGGRPIASSRHNDRSLNQDARQRLLSYAQAHVPGLGLESYAEASCVFTMTPTENFILQRFGSISVVSPCSGHGGKFAPLIGRLVGQMVAGAATVPERFTLDGMIGPAGGGAAA</sequence>
<dbReference type="InterPro" id="IPR036188">
    <property type="entry name" value="FAD/NAD-bd_sf"/>
</dbReference>
<name>A0ABY8H596_9MICC</name>
<dbReference type="PANTHER" id="PTHR10961">
    <property type="entry name" value="PEROXISOMAL SARCOSINE OXIDASE"/>
    <property type="match status" value="1"/>
</dbReference>
<dbReference type="Gene3D" id="3.50.50.60">
    <property type="entry name" value="FAD/NAD(P)-binding domain"/>
    <property type="match status" value="1"/>
</dbReference>
<dbReference type="Pfam" id="PF01266">
    <property type="entry name" value="DAO"/>
    <property type="match status" value="1"/>
</dbReference>
<evidence type="ECO:0000313" key="6">
    <source>
        <dbReference type="EMBL" id="WFP15822.1"/>
    </source>
</evidence>
<evidence type="ECO:0000256" key="4">
    <source>
        <dbReference type="ARBA" id="ARBA00023002"/>
    </source>
</evidence>